<proteinExistence type="predicted"/>
<organism evidence="1">
    <name type="scientific">Tanacetum cinerariifolium</name>
    <name type="common">Dalmatian daisy</name>
    <name type="synonym">Chrysanthemum cinerariifolium</name>
    <dbReference type="NCBI Taxonomy" id="118510"/>
    <lineage>
        <taxon>Eukaryota</taxon>
        <taxon>Viridiplantae</taxon>
        <taxon>Streptophyta</taxon>
        <taxon>Embryophyta</taxon>
        <taxon>Tracheophyta</taxon>
        <taxon>Spermatophyta</taxon>
        <taxon>Magnoliopsida</taxon>
        <taxon>eudicotyledons</taxon>
        <taxon>Gunneridae</taxon>
        <taxon>Pentapetalae</taxon>
        <taxon>asterids</taxon>
        <taxon>campanulids</taxon>
        <taxon>Asterales</taxon>
        <taxon>Asteraceae</taxon>
        <taxon>Asteroideae</taxon>
        <taxon>Anthemideae</taxon>
        <taxon>Anthemidinae</taxon>
        <taxon>Tanacetum</taxon>
    </lineage>
</organism>
<comment type="caution">
    <text evidence="1">The sequence shown here is derived from an EMBL/GenBank/DDBJ whole genome shotgun (WGS) entry which is preliminary data.</text>
</comment>
<name>A0A699R858_TANCI</name>
<evidence type="ECO:0000313" key="1">
    <source>
        <dbReference type="EMBL" id="GFC79181.1"/>
    </source>
</evidence>
<dbReference type="AlphaFoldDB" id="A0A699R858"/>
<reference evidence="1" key="1">
    <citation type="journal article" date="2019" name="Sci. Rep.">
        <title>Draft genome of Tanacetum cinerariifolium, the natural source of mosquito coil.</title>
        <authorList>
            <person name="Yamashiro T."/>
            <person name="Shiraishi A."/>
            <person name="Satake H."/>
            <person name="Nakayama K."/>
        </authorList>
    </citation>
    <scope>NUCLEOTIDE SEQUENCE</scope>
</reference>
<accession>A0A699R858</accession>
<gene>
    <name evidence="1" type="ORF">Tci_851151</name>
</gene>
<sequence>MVAILEKGEHNIDFHHMVDFIEASPL</sequence>
<dbReference type="EMBL" id="BKCJ011069233">
    <property type="protein sequence ID" value="GFC79181.1"/>
    <property type="molecule type" value="Genomic_DNA"/>
</dbReference>
<feature type="non-terminal residue" evidence="1">
    <location>
        <position position="26"/>
    </location>
</feature>
<protein>
    <submittedName>
        <fullName evidence="1">Uncharacterized protein</fullName>
    </submittedName>
</protein>